<keyword evidence="4" id="KW-1185">Reference proteome</keyword>
<evidence type="ECO:0000313" key="4">
    <source>
        <dbReference type="Proteomes" id="UP000431826"/>
    </source>
</evidence>
<comment type="caution">
    <text evidence="3">The sequence shown here is derived from an EMBL/GenBank/DDBJ whole genome shotgun (WGS) entry which is preliminary data.</text>
</comment>
<feature type="region of interest" description="Disordered" evidence="1">
    <location>
        <begin position="174"/>
        <end position="254"/>
    </location>
</feature>
<feature type="compositionally biased region" description="Polar residues" evidence="1">
    <location>
        <begin position="1"/>
        <end position="10"/>
    </location>
</feature>
<organism evidence="3 4">
    <name type="scientific">Streptomyces tubercidicus</name>
    <dbReference type="NCBI Taxonomy" id="47759"/>
    <lineage>
        <taxon>Bacteria</taxon>
        <taxon>Bacillati</taxon>
        <taxon>Actinomycetota</taxon>
        <taxon>Actinomycetes</taxon>
        <taxon>Kitasatosporales</taxon>
        <taxon>Streptomycetaceae</taxon>
        <taxon>Streptomyces</taxon>
    </lineage>
</organism>
<feature type="compositionally biased region" description="Basic and acidic residues" evidence="1">
    <location>
        <begin position="182"/>
        <end position="201"/>
    </location>
</feature>
<evidence type="ECO:0000313" key="3">
    <source>
        <dbReference type="EMBL" id="GFE41211.1"/>
    </source>
</evidence>
<name>A0A640V2P1_9ACTN</name>
<feature type="compositionally biased region" description="Low complexity" evidence="1">
    <location>
        <begin position="223"/>
        <end position="239"/>
    </location>
</feature>
<sequence length="595" mass="64159">MRAQEQQPGSGSERPGAARAARTASSPASEAARQAAAGGAERLTPAAAAALQRAVGNAAFSAAMADQEQHRHSAGCGHTAPSSVQRSAVHEVLRAPGRPLDEPVRADMESRLGADFSDVRVHTDTSAHTSAESVNAHAYTSGSHIVFQRGRYNTSSAAGRHMLAHELTHVIQQRNGPVAGTDRGDGTKVSDPSDRFEREAEANASRALSASVQRAADTEDVQRAAADTADVQRAAADTAYAPEHGATTGGDRPVQRTYKMANKTVKAADDVLPVDALIAKGKARHARWDDAFKAKVRDELVRMASDERDLGRWGSYEELLDFAERRVREAAAADLPPVVPTAIRTGSPDPDQQEVKLSEKEQIHRLAEVRRRLSSRGTEQDLDGFRNRQKMVNPFTHKPTGNAYSIGHTGNFVLGGPQEGEYDVLFERAGNSTGLSDKELAKHFIRALTEPGYDFEGMSEDGRKYCAKIVAIIQGAEFRRAAANPTVAIAAFNQVVSGESKSLHEALNRYAIFAKAKGNSATGGSKDSQFHRDPDVDQEDGDFKKRALNEYQALAQLVSVNGFDPSDAEEFYKGCDKIAATSMSSFTATFEYQMP</sequence>
<dbReference type="Pfam" id="PF13699">
    <property type="entry name" value="eCIS_core"/>
    <property type="match status" value="1"/>
</dbReference>
<evidence type="ECO:0000256" key="1">
    <source>
        <dbReference type="SAM" id="MobiDB-lite"/>
    </source>
</evidence>
<feature type="region of interest" description="Disordered" evidence="1">
    <location>
        <begin position="518"/>
        <end position="540"/>
    </location>
</feature>
<reference evidence="3 4" key="1">
    <citation type="submission" date="2019-12" db="EMBL/GenBank/DDBJ databases">
        <title>Whole genome shotgun sequence of Streptomyces tubercidicus NBRC 13090.</title>
        <authorList>
            <person name="Ichikawa N."/>
            <person name="Kimura A."/>
            <person name="Kitahashi Y."/>
            <person name="Komaki H."/>
            <person name="Tamura T."/>
        </authorList>
    </citation>
    <scope>NUCLEOTIDE SEQUENCE [LARGE SCALE GENOMIC DNA]</scope>
    <source>
        <strain evidence="3 4">NBRC 13090</strain>
    </source>
</reference>
<gene>
    <name evidence="3" type="ORF">Stube_58840</name>
</gene>
<dbReference type="RefSeq" id="WP_371873691.1">
    <property type="nucleotide sequence ID" value="NZ_BLIR01000003.1"/>
</dbReference>
<feature type="compositionally biased region" description="Low complexity" evidence="1">
    <location>
        <begin position="17"/>
        <end position="45"/>
    </location>
</feature>
<dbReference type="Proteomes" id="UP000431826">
    <property type="component" value="Unassembled WGS sequence"/>
</dbReference>
<feature type="region of interest" description="Disordered" evidence="1">
    <location>
        <begin position="69"/>
        <end position="88"/>
    </location>
</feature>
<dbReference type="AlphaFoldDB" id="A0A640V2P1"/>
<dbReference type="InterPro" id="IPR025295">
    <property type="entry name" value="eCIS_core_dom"/>
</dbReference>
<evidence type="ECO:0000259" key="2">
    <source>
        <dbReference type="Pfam" id="PF13699"/>
    </source>
</evidence>
<feature type="region of interest" description="Disordered" evidence="1">
    <location>
        <begin position="1"/>
        <end position="45"/>
    </location>
</feature>
<feature type="domain" description="eCIS core" evidence="2">
    <location>
        <begin position="99"/>
        <end position="176"/>
    </location>
</feature>
<accession>A0A640V2P1</accession>
<protein>
    <recommendedName>
        <fullName evidence="2">eCIS core domain-containing protein</fullName>
    </recommendedName>
</protein>
<dbReference type="GeneID" id="96286946"/>
<dbReference type="EMBL" id="BLIR01000003">
    <property type="protein sequence ID" value="GFE41211.1"/>
    <property type="molecule type" value="Genomic_DNA"/>
</dbReference>
<proteinExistence type="predicted"/>
<feature type="compositionally biased region" description="Basic and acidic residues" evidence="1">
    <location>
        <begin position="528"/>
        <end position="540"/>
    </location>
</feature>